<dbReference type="OMA" id="NIWRASY"/>
<evidence type="ECO:0000313" key="2">
    <source>
        <dbReference type="EMBL" id="ESQ47155.1"/>
    </source>
</evidence>
<evidence type="ECO:0000313" key="3">
    <source>
        <dbReference type="Proteomes" id="UP000030689"/>
    </source>
</evidence>
<dbReference type="Proteomes" id="UP000030689">
    <property type="component" value="Unassembled WGS sequence"/>
</dbReference>
<feature type="non-terminal residue" evidence="2">
    <location>
        <position position="1"/>
    </location>
</feature>
<protein>
    <recommendedName>
        <fullName evidence="1">KIB1-4 beta-propeller domain-containing protein</fullName>
    </recommendedName>
</protein>
<dbReference type="InterPro" id="IPR050942">
    <property type="entry name" value="F-box_BR-signaling"/>
</dbReference>
<dbReference type="InterPro" id="IPR005174">
    <property type="entry name" value="KIB1-4_b-propeller"/>
</dbReference>
<evidence type="ECO:0000259" key="1">
    <source>
        <dbReference type="Pfam" id="PF03478"/>
    </source>
</evidence>
<organism evidence="2 3">
    <name type="scientific">Eutrema salsugineum</name>
    <name type="common">Saltwater cress</name>
    <name type="synonym">Sisymbrium salsugineum</name>
    <dbReference type="NCBI Taxonomy" id="72664"/>
    <lineage>
        <taxon>Eukaryota</taxon>
        <taxon>Viridiplantae</taxon>
        <taxon>Streptophyta</taxon>
        <taxon>Embryophyta</taxon>
        <taxon>Tracheophyta</taxon>
        <taxon>Spermatophyta</taxon>
        <taxon>Magnoliopsida</taxon>
        <taxon>eudicotyledons</taxon>
        <taxon>Gunneridae</taxon>
        <taxon>Pentapetalae</taxon>
        <taxon>rosids</taxon>
        <taxon>malvids</taxon>
        <taxon>Brassicales</taxon>
        <taxon>Brassicaceae</taxon>
        <taxon>Eutremeae</taxon>
        <taxon>Eutrema</taxon>
    </lineage>
</organism>
<sequence>VISHLYILDLLTRERINLPTFESDLGLISPVLWIDEKTKDYLKGDNSWKQIPELLSSGVYDCFDLLYKDHKLYCLNHYKLKIFDFSGQVPLQVFKISVRGCVHIATGLQMRLPDIPHDLQVVKRKTNMVVTLRGDILIVESLRPFMSKIWEFEIYKMDSSKKTKSKWDKIVSLGDESIFLDLGVTVLAKDGLEGIIKNSIYFNGNGFEDKYDQNEILIYNLDTKKAEQPQQFVYSSIPLSNARWFFPSFKRE</sequence>
<gene>
    <name evidence="2" type="ORF">EUTSA_v10028141mg</name>
</gene>
<dbReference type="PANTHER" id="PTHR44259">
    <property type="entry name" value="OS07G0183000 PROTEIN-RELATED"/>
    <property type="match status" value="1"/>
</dbReference>
<dbReference type="eggNOG" id="ENOG502SYME">
    <property type="taxonomic scope" value="Eukaryota"/>
</dbReference>
<dbReference type="Pfam" id="PF03478">
    <property type="entry name" value="Beta-prop_KIB1-4"/>
    <property type="match status" value="1"/>
</dbReference>
<dbReference type="EMBL" id="KI517416">
    <property type="protein sequence ID" value="ESQ47155.1"/>
    <property type="molecule type" value="Genomic_DNA"/>
</dbReference>
<feature type="domain" description="KIB1-4 beta-propeller" evidence="1">
    <location>
        <begin position="4"/>
        <end position="220"/>
    </location>
</feature>
<proteinExistence type="predicted"/>
<dbReference type="KEGG" id="eus:EUTSA_v10028141mg"/>
<accession>V4L9R7</accession>
<dbReference type="PANTHER" id="PTHR44259:SF25">
    <property type="entry name" value="F-BOX DOMAIN-CONTAINING PROTEIN"/>
    <property type="match status" value="1"/>
</dbReference>
<name>V4L9R7_EUTSA</name>
<dbReference type="Gramene" id="ESQ47155">
    <property type="protein sequence ID" value="ESQ47155"/>
    <property type="gene ID" value="EUTSA_v10028141mg"/>
</dbReference>
<keyword evidence="3" id="KW-1185">Reference proteome</keyword>
<reference evidence="2 3" key="1">
    <citation type="journal article" date="2013" name="Front. Plant Sci.">
        <title>The Reference Genome of the Halophytic Plant Eutrema salsugineum.</title>
        <authorList>
            <person name="Yang R."/>
            <person name="Jarvis D.E."/>
            <person name="Chen H."/>
            <person name="Beilstein M.A."/>
            <person name="Grimwood J."/>
            <person name="Jenkins J."/>
            <person name="Shu S."/>
            <person name="Prochnik S."/>
            <person name="Xin M."/>
            <person name="Ma C."/>
            <person name="Schmutz J."/>
            <person name="Wing R.A."/>
            <person name="Mitchell-Olds T."/>
            <person name="Schumaker K.S."/>
            <person name="Wang X."/>
        </authorList>
    </citation>
    <scope>NUCLEOTIDE SEQUENCE [LARGE SCALE GENOMIC DNA]</scope>
</reference>
<dbReference type="AlphaFoldDB" id="V4L9R7"/>